<comment type="caution">
    <text evidence="3">The sequence shown here is derived from an EMBL/GenBank/DDBJ whole genome shotgun (WGS) entry which is preliminary data.</text>
</comment>
<dbReference type="EMBL" id="JAWDJT010000008">
    <property type="protein sequence ID" value="MDU0371394.1"/>
    <property type="molecule type" value="Genomic_DNA"/>
</dbReference>
<feature type="transmembrane region" description="Helical" evidence="1">
    <location>
        <begin position="39"/>
        <end position="57"/>
    </location>
</feature>
<keyword evidence="3" id="KW-0418">Kinase</keyword>
<feature type="transmembrane region" description="Helical" evidence="1">
    <location>
        <begin position="63"/>
        <end position="82"/>
    </location>
</feature>
<dbReference type="Proteomes" id="UP001250698">
    <property type="component" value="Unassembled WGS sequence"/>
</dbReference>
<dbReference type="RefSeq" id="WP_315998855.1">
    <property type="nucleotide sequence ID" value="NZ_JAWDJT010000008.1"/>
</dbReference>
<sequence length="387" mass="43500">MPLLPPANQELLRPQAQAEIVEGVPAPSRLYWYCQLAGWLLYGVFNLVVFAAFGTVSADSFKITAAIVVTLFLISHGLRYFLRARSWQHLSPIALLLRLLPTNLALAVFSQIIIWLVIHWLIRPAATGQPYGWQQFLGYSFNVNFVLWLWAGFYFGWHYLRRSQQAEVNTWKLAAAVREAEMRTLKAQINPHFMFNGLNNIRALVMEDPARTRDMITHLSDLLRYSIQLNSAEQVPLRRELEIVEHYLQLEALQLEERLRYTLDVDPAALEVSIPPMTLQLLVENAIKHGLAPRPAGGFIHLTAQLNDSSTLHITVRNTGRYAPGPNHQGVGVRNARERLQLLFGAAAHLHLANDAHAPDTVVAHLQLPARQLLPVTTAALAGHATS</sequence>
<evidence type="ECO:0000313" key="3">
    <source>
        <dbReference type="EMBL" id="MDU0371394.1"/>
    </source>
</evidence>
<name>A0ABU3TJ38_9BACT</name>
<protein>
    <submittedName>
        <fullName evidence="3">Histidine kinase</fullName>
    </submittedName>
</protein>
<keyword evidence="4" id="KW-1185">Reference proteome</keyword>
<feature type="transmembrane region" description="Helical" evidence="1">
    <location>
        <begin position="137"/>
        <end position="157"/>
    </location>
</feature>
<dbReference type="GO" id="GO:0016301">
    <property type="term" value="F:kinase activity"/>
    <property type="evidence" value="ECO:0007669"/>
    <property type="project" value="UniProtKB-KW"/>
</dbReference>
<keyword evidence="3" id="KW-0808">Transferase</keyword>
<reference evidence="3 4" key="1">
    <citation type="submission" date="2023-10" db="EMBL/GenBank/DDBJ databases">
        <title>Hymenobacter endophyticus sp. nov., an isolate from the leaf tissues of wheat.</title>
        <authorList>
            <person name="Dai Y."/>
        </authorList>
    </citation>
    <scope>NUCLEOTIDE SEQUENCE [LARGE SCALE GENOMIC DNA]</scope>
    <source>
        <strain evidence="3 4">ZK17L-C2</strain>
    </source>
</reference>
<dbReference type="PANTHER" id="PTHR34220:SF7">
    <property type="entry name" value="SENSOR HISTIDINE KINASE YPDA"/>
    <property type="match status" value="1"/>
</dbReference>
<organism evidence="3 4">
    <name type="scientific">Hymenobacter endophyticus</name>
    <dbReference type="NCBI Taxonomy" id="3076335"/>
    <lineage>
        <taxon>Bacteria</taxon>
        <taxon>Pseudomonadati</taxon>
        <taxon>Bacteroidota</taxon>
        <taxon>Cytophagia</taxon>
        <taxon>Cytophagales</taxon>
        <taxon>Hymenobacteraceae</taxon>
        <taxon>Hymenobacter</taxon>
    </lineage>
</organism>
<proteinExistence type="predicted"/>
<evidence type="ECO:0000259" key="2">
    <source>
        <dbReference type="Pfam" id="PF06580"/>
    </source>
</evidence>
<accession>A0ABU3TJ38</accession>
<dbReference type="InterPro" id="IPR050640">
    <property type="entry name" value="Bact_2-comp_sensor_kinase"/>
</dbReference>
<keyword evidence="1" id="KW-0472">Membrane</keyword>
<dbReference type="InterPro" id="IPR036890">
    <property type="entry name" value="HATPase_C_sf"/>
</dbReference>
<dbReference type="Pfam" id="PF06580">
    <property type="entry name" value="His_kinase"/>
    <property type="match status" value="1"/>
</dbReference>
<gene>
    <name evidence="3" type="ORF">ROI90_13380</name>
</gene>
<evidence type="ECO:0000313" key="4">
    <source>
        <dbReference type="Proteomes" id="UP001250698"/>
    </source>
</evidence>
<dbReference type="PANTHER" id="PTHR34220">
    <property type="entry name" value="SENSOR HISTIDINE KINASE YPDA"/>
    <property type="match status" value="1"/>
</dbReference>
<dbReference type="InterPro" id="IPR010559">
    <property type="entry name" value="Sig_transdc_His_kin_internal"/>
</dbReference>
<dbReference type="SUPFAM" id="SSF55874">
    <property type="entry name" value="ATPase domain of HSP90 chaperone/DNA topoisomerase II/histidine kinase"/>
    <property type="match status" value="1"/>
</dbReference>
<dbReference type="Gene3D" id="3.30.565.10">
    <property type="entry name" value="Histidine kinase-like ATPase, C-terminal domain"/>
    <property type="match status" value="1"/>
</dbReference>
<feature type="domain" description="Signal transduction histidine kinase internal region" evidence="2">
    <location>
        <begin position="180"/>
        <end position="259"/>
    </location>
</feature>
<keyword evidence="1" id="KW-1133">Transmembrane helix</keyword>
<keyword evidence="1" id="KW-0812">Transmembrane</keyword>
<feature type="transmembrane region" description="Helical" evidence="1">
    <location>
        <begin position="103"/>
        <end position="122"/>
    </location>
</feature>
<evidence type="ECO:0000256" key="1">
    <source>
        <dbReference type="SAM" id="Phobius"/>
    </source>
</evidence>